<evidence type="ECO:0000313" key="2">
    <source>
        <dbReference type="EMBL" id="MCQ6963844.1"/>
    </source>
</evidence>
<sequence length="245" mass="27413">MSLQQELNEIARDNGAYYFGVADLALARDFIAEQGGDELTVYPYAISLGIRLIYPIVDRLPHRKERSAALNYRHHAYNVINSRLDLTASVVSSYIQERGYMALPLPASERIDNERICAQFSHKLAAHLAGLGWIGKSCLLITPDSGPRVRWTTILTDAPLIPTGSTTESKCGTCNECVKICPVKAFTGRDFVESESRDYRYDAGKCEDYFNEMKGNGQIPVCGLCLYVCPYGRKKDQAAVREYRP</sequence>
<reference evidence="2 3" key="1">
    <citation type="journal article" date="2011" name="Appl. Environ. Microbiol.">
        <title>Methanogenic archaea isolated from Taiwan's Chelungpu fault.</title>
        <authorList>
            <person name="Wu S.Y."/>
            <person name="Lai M.C."/>
        </authorList>
    </citation>
    <scope>NUCLEOTIDE SEQUENCE [LARGE SCALE GENOMIC DNA]</scope>
    <source>
        <strain evidence="2 3">St545Mb</strain>
    </source>
</reference>
<evidence type="ECO:0000313" key="3">
    <source>
        <dbReference type="Proteomes" id="UP001206983"/>
    </source>
</evidence>
<accession>A0AAE3L1E3</accession>
<dbReference type="Proteomes" id="UP001206983">
    <property type="component" value="Unassembled WGS sequence"/>
</dbReference>
<dbReference type="PROSITE" id="PS00198">
    <property type="entry name" value="4FE4S_FER_1"/>
    <property type="match status" value="1"/>
</dbReference>
<dbReference type="InterPro" id="IPR017900">
    <property type="entry name" value="4Fe4S_Fe_S_CS"/>
</dbReference>
<keyword evidence="3" id="KW-1185">Reference proteome</keyword>
<dbReference type="PROSITE" id="PS51379">
    <property type="entry name" value="4FE4S_FER_2"/>
    <property type="match status" value="1"/>
</dbReference>
<feature type="domain" description="4Fe-4S ferredoxin-type" evidence="1">
    <location>
        <begin position="162"/>
        <end position="191"/>
    </location>
</feature>
<dbReference type="InterPro" id="IPR017896">
    <property type="entry name" value="4Fe4S_Fe-S-bd"/>
</dbReference>
<dbReference type="EMBL" id="JTEO01000011">
    <property type="protein sequence ID" value="MCQ6963844.1"/>
    <property type="molecule type" value="Genomic_DNA"/>
</dbReference>
<evidence type="ECO:0000259" key="1">
    <source>
        <dbReference type="PROSITE" id="PS51379"/>
    </source>
</evidence>
<dbReference type="GO" id="GO:0016491">
    <property type="term" value="F:oxidoreductase activity"/>
    <property type="evidence" value="ECO:0007669"/>
    <property type="project" value="UniProtKB-ARBA"/>
</dbReference>
<dbReference type="SUPFAM" id="SSF46548">
    <property type="entry name" value="alpha-helical ferredoxin"/>
    <property type="match status" value="1"/>
</dbReference>
<proteinExistence type="predicted"/>
<dbReference type="AlphaFoldDB" id="A0AAE3L1E3"/>
<comment type="caution">
    <text evidence="2">The sequence shown here is derived from an EMBL/GenBank/DDBJ whole genome shotgun (WGS) entry which is preliminary data.</text>
</comment>
<name>A0AAE3L1E3_9EURY</name>
<protein>
    <submittedName>
        <fullName evidence="2">4Fe-4S ferredoxin</fullName>
    </submittedName>
</protein>
<dbReference type="RefSeq" id="WP_256623761.1">
    <property type="nucleotide sequence ID" value="NZ_JTEO01000011.1"/>
</dbReference>
<organism evidence="2 3">
    <name type="scientific">Methanolobus chelungpuianus</name>
    <dbReference type="NCBI Taxonomy" id="502115"/>
    <lineage>
        <taxon>Archaea</taxon>
        <taxon>Methanobacteriati</taxon>
        <taxon>Methanobacteriota</taxon>
        <taxon>Stenosarchaea group</taxon>
        <taxon>Methanomicrobia</taxon>
        <taxon>Methanosarcinales</taxon>
        <taxon>Methanosarcinaceae</taxon>
        <taxon>Methanolobus</taxon>
    </lineage>
</organism>
<dbReference type="Pfam" id="PF13484">
    <property type="entry name" value="Fer4_16"/>
    <property type="match status" value="1"/>
</dbReference>
<gene>
    <name evidence="2" type="ORF">PV02_12355</name>
</gene>
<dbReference type="PANTHER" id="PTHR42827:SF1">
    <property type="entry name" value="IRON-SULFUR CLUSTER-BINDING PROTEIN"/>
    <property type="match status" value="1"/>
</dbReference>
<dbReference type="PANTHER" id="PTHR42827">
    <property type="entry name" value="IRON-SULFUR CLUSTER-BINDING PROTEIN-RELATED"/>
    <property type="match status" value="1"/>
</dbReference>
<dbReference type="Gene3D" id="3.30.70.20">
    <property type="match status" value="1"/>
</dbReference>